<dbReference type="GO" id="GO:1990904">
    <property type="term" value="C:ribonucleoprotein complex"/>
    <property type="evidence" value="ECO:0007669"/>
    <property type="project" value="UniProtKB-KW"/>
</dbReference>
<protein>
    <recommendedName>
        <fullName evidence="4">Large ribosomal subunit protein uL23</fullName>
    </recommendedName>
</protein>
<reference evidence="5 6" key="1">
    <citation type="journal article" date="2015" name="Nature">
        <title>rRNA introns, odd ribosomes, and small enigmatic genomes across a large radiation of phyla.</title>
        <authorList>
            <person name="Brown C.T."/>
            <person name="Hug L.A."/>
            <person name="Thomas B.C."/>
            <person name="Sharon I."/>
            <person name="Castelle C.J."/>
            <person name="Singh A."/>
            <person name="Wilkins M.J."/>
            <person name="Williams K.H."/>
            <person name="Banfield J.F."/>
        </authorList>
    </citation>
    <scope>NUCLEOTIDE SEQUENCE [LARGE SCALE GENOMIC DNA]</scope>
</reference>
<comment type="subunit">
    <text evidence="4">Part of the 50S ribosomal subunit. Contacts protein L29, and trigger factor when it is bound to the ribosome.</text>
</comment>
<sequence length="100" mass="11271">MKPILIKPIITEKSLMLAAKGVYSFFVDINSQKTAIANAINNQFKVHVKSTKTLIHKSEAIKTGRKRLPSMGSIWKKAMVTLSKDEKIDLFTVEQPQTKK</sequence>
<comment type="caution">
    <text evidence="5">The sequence shown here is derived from an EMBL/GenBank/DDBJ whole genome shotgun (WGS) entry which is preliminary data.</text>
</comment>
<dbReference type="InterPro" id="IPR012678">
    <property type="entry name" value="Ribosomal_uL23/eL15/eS24_sf"/>
</dbReference>
<keyword evidence="2 4" id="KW-0689">Ribosomal protein</keyword>
<dbReference type="GO" id="GO:0003735">
    <property type="term" value="F:structural constituent of ribosome"/>
    <property type="evidence" value="ECO:0007669"/>
    <property type="project" value="InterPro"/>
</dbReference>
<comment type="function">
    <text evidence="4">One of the early assembly proteins it binds 23S rRNA. One of the proteins that surrounds the polypeptide exit tunnel on the outside of the ribosome. Forms the main docking site for trigger factor binding to the ribosome.</text>
</comment>
<proteinExistence type="inferred from homology"/>
<dbReference type="InterPro" id="IPR013025">
    <property type="entry name" value="Ribosomal_uL23-like"/>
</dbReference>
<dbReference type="HAMAP" id="MF_01369_B">
    <property type="entry name" value="Ribosomal_uL23_B"/>
    <property type="match status" value="1"/>
</dbReference>
<comment type="similarity">
    <text evidence="1 4">Belongs to the universal ribosomal protein uL23 family.</text>
</comment>
<dbReference type="Pfam" id="PF00276">
    <property type="entry name" value="Ribosomal_L23"/>
    <property type="match status" value="1"/>
</dbReference>
<dbReference type="Gene3D" id="3.30.70.330">
    <property type="match status" value="1"/>
</dbReference>
<dbReference type="PATRIC" id="fig|1618434.3.peg.149"/>
<dbReference type="InterPro" id="IPR012677">
    <property type="entry name" value="Nucleotide-bd_a/b_plait_sf"/>
</dbReference>
<evidence type="ECO:0000313" key="6">
    <source>
        <dbReference type="Proteomes" id="UP000034176"/>
    </source>
</evidence>
<keyword evidence="3 4" id="KW-0687">Ribonucleoprotein</keyword>
<evidence type="ECO:0000256" key="3">
    <source>
        <dbReference type="ARBA" id="ARBA00023274"/>
    </source>
</evidence>
<organism evidence="5 6">
    <name type="scientific">Candidatus Gottesmanbacteria bacterium GW2011_GWA1_34_13</name>
    <dbReference type="NCBI Taxonomy" id="1618434"/>
    <lineage>
        <taxon>Bacteria</taxon>
        <taxon>Candidatus Gottesmaniibacteriota</taxon>
    </lineage>
</organism>
<name>A0A0G0D8Y5_9BACT</name>
<dbReference type="SUPFAM" id="SSF54189">
    <property type="entry name" value="Ribosomal proteins S24e, L23 and L15e"/>
    <property type="match status" value="1"/>
</dbReference>
<gene>
    <name evidence="4" type="primary">rplW</name>
    <name evidence="5" type="ORF">UR52_C0002G0028</name>
</gene>
<dbReference type="Proteomes" id="UP000034176">
    <property type="component" value="Unassembled WGS sequence"/>
</dbReference>
<evidence type="ECO:0000313" key="5">
    <source>
        <dbReference type="EMBL" id="KKP59800.1"/>
    </source>
</evidence>
<dbReference type="GO" id="GO:0006412">
    <property type="term" value="P:translation"/>
    <property type="evidence" value="ECO:0007669"/>
    <property type="project" value="UniProtKB-UniRule"/>
</dbReference>
<keyword evidence="4" id="KW-0694">RNA-binding</keyword>
<dbReference type="EMBL" id="LBPN01000002">
    <property type="protein sequence ID" value="KKP59800.1"/>
    <property type="molecule type" value="Genomic_DNA"/>
</dbReference>
<keyword evidence="4" id="KW-0699">rRNA-binding</keyword>
<dbReference type="AlphaFoldDB" id="A0A0G0D8Y5"/>
<dbReference type="GO" id="GO:0005840">
    <property type="term" value="C:ribosome"/>
    <property type="evidence" value="ECO:0007669"/>
    <property type="project" value="UniProtKB-KW"/>
</dbReference>
<dbReference type="STRING" id="1618434.UR52_C0002G0028"/>
<evidence type="ECO:0000256" key="2">
    <source>
        <dbReference type="ARBA" id="ARBA00022980"/>
    </source>
</evidence>
<evidence type="ECO:0000256" key="1">
    <source>
        <dbReference type="ARBA" id="ARBA00006700"/>
    </source>
</evidence>
<evidence type="ECO:0000256" key="4">
    <source>
        <dbReference type="HAMAP-Rule" id="MF_01369"/>
    </source>
</evidence>
<dbReference type="GO" id="GO:0019843">
    <property type="term" value="F:rRNA binding"/>
    <property type="evidence" value="ECO:0007669"/>
    <property type="project" value="UniProtKB-UniRule"/>
</dbReference>
<accession>A0A0G0D8Y5</accession>